<dbReference type="InterPro" id="IPR050739">
    <property type="entry name" value="MFP"/>
</dbReference>
<dbReference type="PATRIC" id="fig|1123069.3.peg.1857"/>
<keyword evidence="13" id="KW-1185">Reference proteome</keyword>
<dbReference type="InterPro" id="IPR058781">
    <property type="entry name" value="HH_AprE-like"/>
</dbReference>
<evidence type="ECO:0000256" key="7">
    <source>
        <dbReference type="ARBA" id="ARBA00022989"/>
    </source>
</evidence>
<dbReference type="GO" id="GO:0015031">
    <property type="term" value="P:protein transport"/>
    <property type="evidence" value="ECO:0007669"/>
    <property type="project" value="InterPro"/>
</dbReference>
<dbReference type="PANTHER" id="PTHR30386:SF17">
    <property type="entry name" value="ALKALINE PROTEASE SECRETION PROTEIN APRE"/>
    <property type="match status" value="1"/>
</dbReference>
<evidence type="ECO:0000256" key="6">
    <source>
        <dbReference type="ARBA" id="ARBA00022692"/>
    </source>
</evidence>
<dbReference type="HOGENOM" id="CLU_023976_1_1_5"/>
<evidence type="ECO:0000256" key="1">
    <source>
        <dbReference type="ARBA" id="ARBA00004377"/>
    </source>
</evidence>
<evidence type="ECO:0000259" key="10">
    <source>
        <dbReference type="Pfam" id="PF25994"/>
    </source>
</evidence>
<dbReference type="STRING" id="1123069.ruthe_01889"/>
<feature type="domain" description="AprE-like long alpha-helical hairpin" evidence="10">
    <location>
        <begin position="103"/>
        <end position="287"/>
    </location>
</feature>
<dbReference type="RefSeq" id="WP_021097976.1">
    <property type="nucleotide sequence ID" value="NZ_KE557321.1"/>
</dbReference>
<comment type="caution">
    <text evidence="12">The sequence shown here is derived from an EMBL/GenBank/DDBJ whole genome shotgun (WGS) entry which is preliminary data.</text>
</comment>
<evidence type="ECO:0000313" key="12">
    <source>
        <dbReference type="EMBL" id="EPX84892.1"/>
    </source>
</evidence>
<proteinExistence type="inferred from homology"/>
<accession>S9QZ49</accession>
<dbReference type="Pfam" id="PF25994">
    <property type="entry name" value="HH_AprE"/>
    <property type="match status" value="1"/>
</dbReference>
<dbReference type="Gene3D" id="2.40.30.170">
    <property type="match status" value="1"/>
</dbReference>
<gene>
    <name evidence="12" type="ORF">ruthe_01889</name>
</gene>
<organism evidence="12 13">
    <name type="scientific">Rubellimicrobium thermophilum DSM 16684</name>
    <dbReference type="NCBI Taxonomy" id="1123069"/>
    <lineage>
        <taxon>Bacteria</taxon>
        <taxon>Pseudomonadati</taxon>
        <taxon>Pseudomonadota</taxon>
        <taxon>Alphaproteobacteria</taxon>
        <taxon>Rhodobacterales</taxon>
        <taxon>Roseobacteraceae</taxon>
        <taxon>Rubellimicrobium</taxon>
    </lineage>
</organism>
<dbReference type="PRINTS" id="PR01490">
    <property type="entry name" value="RTXTOXIND"/>
</dbReference>
<keyword evidence="3 9" id="KW-0813">Transport</keyword>
<keyword evidence="8" id="KW-0472">Membrane</keyword>
<sequence length="446" mass="48851">MSRSLPPPPSSAGGASAASRWSARGPLLLGFACLGILVGGFGVWAVETELMGAVVAPGRIEVAQNRQVVQHPDGGIVAEILVKEGDRVEAGDLLIRLDAEALETELAAVEGQLLEVLARAARFEAEEAGLDSLSFDPMLTGSDNPVAAELMAGSERLFRQRQETARRQDEQLARRAEQTADQIRGIEAQQAAIRTQLSLIARELENQQRLLEQGLTQAGRVLELEREQASLEGRLGELVAAAAQARGRITEIEIERLRLQSARREEASSRLRDLQFDAIELAERRRGLLLRLDRLEIRAPVSGVVYGMAVFAPRSVIRPAEPILYLVPQDRPLIIAAQVEPIHVDEVAVGQTVRLRFPAFNQRQTPELEGRVLRLSADAFTDEAARISYYRAEIAIAEGETARLPPGMALIPGMPVEAFISTGERTPLSFLLKPLSDYFSRAFREA</sequence>
<comment type="subcellular location">
    <subcellularLocation>
        <location evidence="1 9">Cell inner membrane</location>
        <topology evidence="1 9">Single-pass membrane protein</topology>
    </subcellularLocation>
</comment>
<reference evidence="12 13" key="1">
    <citation type="journal article" date="2013" name="Stand. Genomic Sci.">
        <title>Genome sequence of the reddish-pigmented Rubellimicrobium thermophilum type strain (DSM 16684(T)), a member of the Roseobacter clade.</title>
        <authorList>
            <person name="Fiebig A."/>
            <person name="Riedel T."/>
            <person name="Gronow S."/>
            <person name="Petersen J."/>
            <person name="Klenk H.P."/>
            <person name="Goker M."/>
        </authorList>
    </citation>
    <scope>NUCLEOTIDE SEQUENCE [LARGE SCALE GENOMIC DNA]</scope>
    <source>
        <strain evidence="12 13">DSM 16684</strain>
    </source>
</reference>
<dbReference type="PANTHER" id="PTHR30386">
    <property type="entry name" value="MEMBRANE FUSION SUBUNIT OF EMRAB-TOLC MULTIDRUG EFFLUX PUMP"/>
    <property type="match status" value="1"/>
</dbReference>
<dbReference type="InterPro" id="IPR010129">
    <property type="entry name" value="T1SS_HlyD"/>
</dbReference>
<keyword evidence="5 9" id="KW-0997">Cell inner membrane</keyword>
<keyword evidence="4 9" id="KW-1003">Cell membrane</keyword>
<comment type="similarity">
    <text evidence="2 9">Belongs to the membrane fusion protein (MFP) (TC 8.A.1) family.</text>
</comment>
<feature type="domain" description="AprE-like beta-barrel" evidence="11">
    <location>
        <begin position="333"/>
        <end position="423"/>
    </location>
</feature>
<evidence type="ECO:0000256" key="9">
    <source>
        <dbReference type="RuleBase" id="RU365093"/>
    </source>
</evidence>
<evidence type="ECO:0000256" key="4">
    <source>
        <dbReference type="ARBA" id="ARBA00022475"/>
    </source>
</evidence>
<evidence type="ECO:0000256" key="2">
    <source>
        <dbReference type="ARBA" id="ARBA00009477"/>
    </source>
</evidence>
<evidence type="ECO:0000256" key="8">
    <source>
        <dbReference type="ARBA" id="ARBA00023136"/>
    </source>
</evidence>
<keyword evidence="6" id="KW-0812">Transmembrane</keyword>
<dbReference type="NCBIfam" id="TIGR01843">
    <property type="entry name" value="type_I_hlyD"/>
    <property type="match status" value="1"/>
</dbReference>
<keyword evidence="7" id="KW-1133">Transmembrane helix</keyword>
<dbReference type="InterPro" id="IPR058982">
    <property type="entry name" value="Beta-barrel_AprE"/>
</dbReference>
<evidence type="ECO:0000259" key="11">
    <source>
        <dbReference type="Pfam" id="PF26002"/>
    </source>
</evidence>
<dbReference type="GO" id="GO:0005886">
    <property type="term" value="C:plasma membrane"/>
    <property type="evidence" value="ECO:0007669"/>
    <property type="project" value="UniProtKB-SubCell"/>
</dbReference>
<evidence type="ECO:0000256" key="3">
    <source>
        <dbReference type="ARBA" id="ARBA00022448"/>
    </source>
</evidence>
<dbReference type="SUPFAM" id="SSF51230">
    <property type="entry name" value="Single hybrid motif"/>
    <property type="match status" value="1"/>
</dbReference>
<evidence type="ECO:0000256" key="5">
    <source>
        <dbReference type="ARBA" id="ARBA00022519"/>
    </source>
</evidence>
<dbReference type="InterPro" id="IPR011053">
    <property type="entry name" value="Single_hybrid_motif"/>
</dbReference>
<protein>
    <recommendedName>
        <fullName evidence="9">Membrane fusion protein (MFP) family protein</fullName>
    </recommendedName>
</protein>
<dbReference type="AlphaFoldDB" id="S9QZ49"/>
<dbReference type="EMBL" id="AOLV01000019">
    <property type="protein sequence ID" value="EPX84892.1"/>
    <property type="molecule type" value="Genomic_DNA"/>
</dbReference>
<dbReference type="Proteomes" id="UP000015346">
    <property type="component" value="Unassembled WGS sequence"/>
</dbReference>
<evidence type="ECO:0000313" key="13">
    <source>
        <dbReference type="Proteomes" id="UP000015346"/>
    </source>
</evidence>
<name>S9QZ49_9RHOB</name>
<dbReference type="Pfam" id="PF26002">
    <property type="entry name" value="Beta-barrel_AprE"/>
    <property type="match status" value="1"/>
</dbReference>
<dbReference type="Gene3D" id="2.40.50.100">
    <property type="match status" value="1"/>
</dbReference>
<dbReference type="OrthoDB" id="9810980at2"/>